<accession>X0X0Z4</accession>
<gene>
    <name evidence="1" type="ORF">S01H1_63572</name>
</gene>
<organism evidence="1">
    <name type="scientific">marine sediment metagenome</name>
    <dbReference type="NCBI Taxonomy" id="412755"/>
    <lineage>
        <taxon>unclassified sequences</taxon>
        <taxon>metagenomes</taxon>
        <taxon>ecological metagenomes</taxon>
    </lineage>
</organism>
<protein>
    <submittedName>
        <fullName evidence="1">Uncharacterized protein</fullName>
    </submittedName>
</protein>
<comment type="caution">
    <text evidence="1">The sequence shown here is derived from an EMBL/GenBank/DDBJ whole genome shotgun (WGS) entry which is preliminary data.</text>
</comment>
<reference evidence="1" key="1">
    <citation type="journal article" date="2014" name="Front. Microbiol.">
        <title>High frequency of phylogenetically diverse reductive dehalogenase-homologous genes in deep subseafloor sedimentary metagenomes.</title>
        <authorList>
            <person name="Kawai M."/>
            <person name="Futagami T."/>
            <person name="Toyoda A."/>
            <person name="Takaki Y."/>
            <person name="Nishi S."/>
            <person name="Hori S."/>
            <person name="Arai W."/>
            <person name="Tsubouchi T."/>
            <person name="Morono Y."/>
            <person name="Uchiyama I."/>
            <person name="Ito T."/>
            <person name="Fujiyama A."/>
            <person name="Inagaki F."/>
            <person name="Takami H."/>
        </authorList>
    </citation>
    <scope>NUCLEOTIDE SEQUENCE</scope>
    <source>
        <strain evidence="1">Expedition CK06-06</strain>
    </source>
</reference>
<dbReference type="EMBL" id="BARS01041849">
    <property type="protein sequence ID" value="GAG36675.1"/>
    <property type="molecule type" value="Genomic_DNA"/>
</dbReference>
<sequence>MRIDYQQLDFIHPLLRDMISDVEKETGFEFTITSLYRIGDSGNHGQLPLR</sequence>
<evidence type="ECO:0000313" key="1">
    <source>
        <dbReference type="EMBL" id="GAG36675.1"/>
    </source>
</evidence>
<feature type="non-terminal residue" evidence="1">
    <location>
        <position position="50"/>
    </location>
</feature>
<dbReference type="AlphaFoldDB" id="X0X0Z4"/>
<name>X0X0Z4_9ZZZZ</name>
<proteinExistence type="predicted"/>